<keyword evidence="2" id="KW-0812">Transmembrane</keyword>
<dbReference type="Proteomes" id="UP000536604">
    <property type="component" value="Unassembled WGS sequence"/>
</dbReference>
<accession>A0A841IUM2</accession>
<name>A0A841IUM2_9ACTN</name>
<evidence type="ECO:0000256" key="2">
    <source>
        <dbReference type="SAM" id="Phobius"/>
    </source>
</evidence>
<keyword evidence="2" id="KW-1133">Transmembrane helix</keyword>
<organism evidence="3 4">
    <name type="scientific">Nocardiopsis algeriensis</name>
    <dbReference type="NCBI Taxonomy" id="1478215"/>
    <lineage>
        <taxon>Bacteria</taxon>
        <taxon>Bacillati</taxon>
        <taxon>Actinomycetota</taxon>
        <taxon>Actinomycetes</taxon>
        <taxon>Streptosporangiales</taxon>
        <taxon>Nocardiopsidaceae</taxon>
        <taxon>Nocardiopsis</taxon>
    </lineage>
</organism>
<reference evidence="3 4" key="1">
    <citation type="submission" date="2020-08" db="EMBL/GenBank/DDBJ databases">
        <title>Genomic Encyclopedia of Type Strains, Phase III (KMG-III): the genomes of soil and plant-associated and newly described type strains.</title>
        <authorList>
            <person name="Whitman W."/>
        </authorList>
    </citation>
    <scope>NUCLEOTIDE SEQUENCE [LARGE SCALE GENOMIC DNA]</scope>
    <source>
        <strain evidence="3 4">CECT 8712</strain>
    </source>
</reference>
<dbReference type="RefSeq" id="WP_184293388.1">
    <property type="nucleotide sequence ID" value="NZ_JACHJO010000013.1"/>
</dbReference>
<keyword evidence="4" id="KW-1185">Reference proteome</keyword>
<evidence type="ECO:0000313" key="4">
    <source>
        <dbReference type="Proteomes" id="UP000536604"/>
    </source>
</evidence>
<feature type="compositionally biased region" description="Pro residues" evidence="1">
    <location>
        <begin position="55"/>
        <end position="66"/>
    </location>
</feature>
<dbReference type="EMBL" id="JACHJO010000013">
    <property type="protein sequence ID" value="MBB6121940.1"/>
    <property type="molecule type" value="Genomic_DNA"/>
</dbReference>
<proteinExistence type="predicted"/>
<feature type="region of interest" description="Disordered" evidence="1">
    <location>
        <begin position="39"/>
        <end position="106"/>
    </location>
</feature>
<dbReference type="AlphaFoldDB" id="A0A841IUM2"/>
<gene>
    <name evidence="3" type="ORF">FHS13_003925</name>
</gene>
<evidence type="ECO:0000313" key="3">
    <source>
        <dbReference type="EMBL" id="MBB6121940.1"/>
    </source>
</evidence>
<protein>
    <submittedName>
        <fullName evidence="3">Uncharacterized protein</fullName>
    </submittedName>
</protein>
<evidence type="ECO:0000256" key="1">
    <source>
        <dbReference type="SAM" id="MobiDB-lite"/>
    </source>
</evidence>
<comment type="caution">
    <text evidence="3">The sequence shown here is derived from an EMBL/GenBank/DDBJ whole genome shotgun (WGS) entry which is preliminary data.</text>
</comment>
<feature type="transmembrane region" description="Helical" evidence="2">
    <location>
        <begin position="12"/>
        <end position="36"/>
    </location>
</feature>
<sequence>MPESEALGGIRWWTGVVLASAAGALLVSGGAFLVVLQALPEPPGGEPSAEAPSPEEFPMPGGPPAPEPRDLVPETNPSPAATAPVLELEGGPEELDAPGGELTGQR</sequence>
<keyword evidence="2" id="KW-0472">Membrane</keyword>